<comment type="caution">
    <text evidence="15">The sequence shown here is derived from an EMBL/GenBank/DDBJ whole genome shotgun (WGS) entry which is preliminary data.</text>
</comment>
<feature type="binding site" evidence="10 14">
    <location>
        <position position="9"/>
    </location>
    <ligand>
        <name>substrate</name>
    </ligand>
</feature>
<dbReference type="NCBIfam" id="TIGR01163">
    <property type="entry name" value="rpe"/>
    <property type="match status" value="1"/>
</dbReference>
<comment type="cofactor">
    <cofactor evidence="10 13">
        <name>a divalent metal cation</name>
        <dbReference type="ChEBI" id="CHEBI:60240"/>
    </cofactor>
    <text evidence="10 13">Binds 1 divalent metal cation per subunit.</text>
</comment>
<comment type="cofactor">
    <cofactor evidence="4">
        <name>Zn(2+)</name>
        <dbReference type="ChEBI" id="CHEBI:29105"/>
    </cofactor>
</comment>
<evidence type="ECO:0000256" key="13">
    <source>
        <dbReference type="PIRSR" id="PIRSR001461-2"/>
    </source>
</evidence>
<reference evidence="15" key="1">
    <citation type="journal article" date="2021" name="PeerJ">
        <title>Extensive microbial diversity within the chicken gut microbiome revealed by metagenomics and culture.</title>
        <authorList>
            <person name="Gilroy R."/>
            <person name="Ravi A."/>
            <person name="Getino M."/>
            <person name="Pursley I."/>
            <person name="Horton D.L."/>
            <person name="Alikhan N.F."/>
            <person name="Baker D."/>
            <person name="Gharbi K."/>
            <person name="Hall N."/>
            <person name="Watson M."/>
            <person name="Adriaenssens E.M."/>
            <person name="Foster-Nyarko E."/>
            <person name="Jarju S."/>
            <person name="Secka A."/>
            <person name="Antonio M."/>
            <person name="Oren A."/>
            <person name="Chaudhuri R.R."/>
            <person name="La Ragione R."/>
            <person name="Hildebrand F."/>
            <person name="Pallen M.J."/>
        </authorList>
    </citation>
    <scope>NUCLEOTIDE SEQUENCE</scope>
    <source>
        <strain evidence="15">CHK183-1962</strain>
    </source>
</reference>
<dbReference type="NCBIfam" id="NF004076">
    <property type="entry name" value="PRK05581.1-4"/>
    <property type="match status" value="1"/>
</dbReference>
<dbReference type="Proteomes" id="UP000886890">
    <property type="component" value="Unassembled WGS sequence"/>
</dbReference>
<evidence type="ECO:0000256" key="3">
    <source>
        <dbReference type="ARBA" id="ARBA00001941"/>
    </source>
</evidence>
<feature type="binding site" evidence="10">
    <location>
        <begin position="177"/>
        <end position="179"/>
    </location>
    <ligand>
        <name>substrate</name>
    </ligand>
</feature>
<dbReference type="GO" id="GO:0005737">
    <property type="term" value="C:cytoplasm"/>
    <property type="evidence" value="ECO:0007669"/>
    <property type="project" value="UniProtKB-ARBA"/>
</dbReference>
<evidence type="ECO:0000256" key="6">
    <source>
        <dbReference type="ARBA" id="ARBA00009541"/>
    </source>
</evidence>
<dbReference type="Gene3D" id="3.20.20.70">
    <property type="entry name" value="Aldolase class I"/>
    <property type="match status" value="1"/>
</dbReference>
<comment type="catalytic activity">
    <reaction evidence="1 10 11">
        <text>D-ribulose 5-phosphate = D-xylulose 5-phosphate</text>
        <dbReference type="Rhea" id="RHEA:13677"/>
        <dbReference type="ChEBI" id="CHEBI:57737"/>
        <dbReference type="ChEBI" id="CHEBI:58121"/>
        <dbReference type="EC" id="5.1.3.1"/>
    </reaction>
</comment>
<comment type="cofactor">
    <cofactor evidence="5">
        <name>Fe(2+)</name>
        <dbReference type="ChEBI" id="CHEBI:29033"/>
    </cofactor>
</comment>
<dbReference type="GO" id="GO:0019323">
    <property type="term" value="P:pentose catabolic process"/>
    <property type="evidence" value="ECO:0007669"/>
    <property type="project" value="UniProtKB-UniRule"/>
</dbReference>
<dbReference type="SUPFAM" id="SSF51366">
    <property type="entry name" value="Ribulose-phoshate binding barrel"/>
    <property type="match status" value="1"/>
</dbReference>
<reference evidence="15" key="2">
    <citation type="submission" date="2021-04" db="EMBL/GenBank/DDBJ databases">
        <authorList>
            <person name="Gilroy R."/>
        </authorList>
    </citation>
    <scope>NUCLEOTIDE SEQUENCE</scope>
    <source>
        <strain evidence="15">CHK183-1962</strain>
    </source>
</reference>
<dbReference type="EMBL" id="DXEK01000077">
    <property type="protein sequence ID" value="HIX76896.1"/>
    <property type="molecule type" value="Genomic_DNA"/>
</dbReference>
<organism evidence="15 16">
    <name type="scientific">Candidatus Fusicatenibacter merdavium</name>
    <dbReference type="NCBI Taxonomy" id="2838600"/>
    <lineage>
        <taxon>Bacteria</taxon>
        <taxon>Bacillati</taxon>
        <taxon>Bacillota</taxon>
        <taxon>Clostridia</taxon>
        <taxon>Lachnospirales</taxon>
        <taxon>Lachnospiraceae</taxon>
        <taxon>Fusicatenibacter</taxon>
    </lineage>
</organism>
<feature type="active site" description="Proton donor" evidence="10 12">
    <location>
        <position position="177"/>
    </location>
</feature>
<protein>
    <recommendedName>
        <fullName evidence="7 10">Ribulose-phosphate 3-epimerase</fullName>
        <ecNumber evidence="7 10">5.1.3.1</ecNumber>
    </recommendedName>
</protein>
<feature type="active site" description="Proton acceptor" evidence="10 12">
    <location>
        <position position="36"/>
    </location>
</feature>
<name>A0A9D1XD15_9FIRM</name>
<dbReference type="InterPro" id="IPR013785">
    <property type="entry name" value="Aldolase_TIM"/>
</dbReference>
<evidence type="ECO:0000256" key="2">
    <source>
        <dbReference type="ARBA" id="ARBA00001936"/>
    </source>
</evidence>
<dbReference type="HAMAP" id="MF_02227">
    <property type="entry name" value="RPE"/>
    <property type="match status" value="1"/>
</dbReference>
<dbReference type="FunFam" id="3.20.20.70:FF:000004">
    <property type="entry name" value="Ribulose-phosphate 3-epimerase"/>
    <property type="match status" value="1"/>
</dbReference>
<dbReference type="InterPro" id="IPR000056">
    <property type="entry name" value="Ribul_P_3_epim-like"/>
</dbReference>
<evidence type="ECO:0000256" key="11">
    <source>
        <dbReference type="PIRNR" id="PIRNR001461"/>
    </source>
</evidence>
<keyword evidence="9 10" id="KW-0413">Isomerase</keyword>
<keyword evidence="10 11" id="KW-0119">Carbohydrate metabolism</keyword>
<dbReference type="InterPro" id="IPR026019">
    <property type="entry name" value="Ribul_P_3_epim"/>
</dbReference>
<dbReference type="GO" id="GO:0006098">
    <property type="term" value="P:pentose-phosphate shunt"/>
    <property type="evidence" value="ECO:0007669"/>
    <property type="project" value="UniProtKB-UniRule"/>
</dbReference>
<dbReference type="InterPro" id="IPR011060">
    <property type="entry name" value="RibuloseP-bd_barrel"/>
</dbReference>
<keyword evidence="13" id="KW-0862">Zinc</keyword>
<proteinExistence type="inferred from homology"/>
<dbReference type="CDD" id="cd00429">
    <property type="entry name" value="RPE"/>
    <property type="match status" value="1"/>
</dbReference>
<comment type="similarity">
    <text evidence="6 10 11">Belongs to the ribulose-phosphate 3-epimerase family.</text>
</comment>
<evidence type="ECO:0000256" key="1">
    <source>
        <dbReference type="ARBA" id="ARBA00001782"/>
    </source>
</evidence>
<dbReference type="PANTHER" id="PTHR11749">
    <property type="entry name" value="RIBULOSE-5-PHOSPHATE-3-EPIMERASE"/>
    <property type="match status" value="1"/>
</dbReference>
<evidence type="ECO:0000256" key="8">
    <source>
        <dbReference type="ARBA" id="ARBA00022723"/>
    </source>
</evidence>
<dbReference type="GO" id="GO:0046872">
    <property type="term" value="F:metal ion binding"/>
    <property type="evidence" value="ECO:0007669"/>
    <property type="project" value="UniProtKB-UniRule"/>
</dbReference>
<evidence type="ECO:0000256" key="14">
    <source>
        <dbReference type="PIRSR" id="PIRSR001461-3"/>
    </source>
</evidence>
<evidence type="ECO:0000256" key="7">
    <source>
        <dbReference type="ARBA" id="ARBA00013188"/>
    </source>
</evidence>
<feature type="binding site" evidence="10 13">
    <location>
        <position position="36"/>
    </location>
    <ligand>
        <name>a divalent metal cation</name>
        <dbReference type="ChEBI" id="CHEBI:60240"/>
    </ligand>
</feature>
<keyword evidence="13" id="KW-0170">Cobalt</keyword>
<feature type="binding site" evidence="10 13">
    <location>
        <position position="177"/>
    </location>
    <ligand>
        <name>a divalent metal cation</name>
        <dbReference type="ChEBI" id="CHEBI:60240"/>
    </ligand>
</feature>
<feature type="binding site" evidence="10 13">
    <location>
        <position position="67"/>
    </location>
    <ligand>
        <name>a divalent metal cation</name>
        <dbReference type="ChEBI" id="CHEBI:60240"/>
    </ligand>
</feature>
<evidence type="ECO:0000313" key="16">
    <source>
        <dbReference type="Proteomes" id="UP000886890"/>
    </source>
</evidence>
<evidence type="ECO:0000256" key="10">
    <source>
        <dbReference type="HAMAP-Rule" id="MF_02227"/>
    </source>
</evidence>
<comment type="cofactor">
    <cofactor evidence="3">
        <name>Co(2+)</name>
        <dbReference type="ChEBI" id="CHEBI:48828"/>
    </cofactor>
</comment>
<dbReference type="Pfam" id="PF00834">
    <property type="entry name" value="Ribul_P_3_epim"/>
    <property type="match status" value="1"/>
</dbReference>
<comment type="cofactor">
    <cofactor evidence="2">
        <name>Mn(2+)</name>
        <dbReference type="ChEBI" id="CHEBI:29035"/>
    </cofactor>
</comment>
<feature type="binding site" evidence="10 13">
    <location>
        <position position="34"/>
    </location>
    <ligand>
        <name>a divalent metal cation</name>
        <dbReference type="ChEBI" id="CHEBI:60240"/>
    </ligand>
</feature>
<dbReference type="EC" id="5.1.3.1" evidence="7 10"/>
<keyword evidence="8 10" id="KW-0479">Metal-binding</keyword>
<evidence type="ECO:0000256" key="9">
    <source>
        <dbReference type="ARBA" id="ARBA00023235"/>
    </source>
</evidence>
<evidence type="ECO:0000313" key="15">
    <source>
        <dbReference type="EMBL" id="HIX76896.1"/>
    </source>
</evidence>
<evidence type="ECO:0000256" key="4">
    <source>
        <dbReference type="ARBA" id="ARBA00001947"/>
    </source>
</evidence>
<gene>
    <name evidence="10 15" type="primary">rpe</name>
    <name evidence="15" type="ORF">H9734_04775</name>
</gene>
<feature type="binding site" evidence="10 14">
    <location>
        <begin position="143"/>
        <end position="146"/>
    </location>
    <ligand>
        <name>substrate</name>
    </ligand>
</feature>
<keyword evidence="13" id="KW-0464">Manganese</keyword>
<evidence type="ECO:0000256" key="12">
    <source>
        <dbReference type="PIRSR" id="PIRSR001461-1"/>
    </source>
</evidence>
<sequence length="227" mass="25318">MQRYQLSPSILAADFNRLGEQIRKIEQAGCQWLHIDVMDGTFVPSISFGMPLIKSIREESTLYFDVHLMIQDPERYIQRFKECGADMLTIHAEACSDLAFTLGVIHGKGMQTGVAINPSTPVNVLERVLDKVDMVLIMSVNPGFGGQKYIPETARKLQEMRRMLDATGNSEVLIQVDGGINEKTVDEVLEAGANIIVAGSAVFGGDIEKNIRMFQDHIDPYNSRDDR</sequence>
<comment type="function">
    <text evidence="10">Catalyzes the reversible epimerization of D-ribulose 5-phosphate to D-xylulose 5-phosphate.</text>
</comment>
<dbReference type="AlphaFoldDB" id="A0A9D1XD15"/>
<dbReference type="PIRSF" id="PIRSF001461">
    <property type="entry name" value="RPE"/>
    <property type="match status" value="1"/>
</dbReference>
<dbReference type="GO" id="GO:0004750">
    <property type="term" value="F:D-ribulose-phosphate 3-epimerase activity"/>
    <property type="evidence" value="ECO:0007669"/>
    <property type="project" value="UniProtKB-UniRule"/>
</dbReference>
<comment type="pathway">
    <text evidence="10">Carbohydrate degradation.</text>
</comment>
<feature type="binding site" evidence="10 14">
    <location>
        <position position="67"/>
    </location>
    <ligand>
        <name>substrate</name>
    </ligand>
</feature>
<feature type="binding site" evidence="10 14">
    <location>
        <begin position="199"/>
        <end position="200"/>
    </location>
    <ligand>
        <name>substrate</name>
    </ligand>
</feature>
<accession>A0A9D1XD15</accession>
<evidence type="ECO:0000256" key="5">
    <source>
        <dbReference type="ARBA" id="ARBA00001954"/>
    </source>
</evidence>
<feature type="binding site" evidence="14">
    <location>
        <position position="179"/>
    </location>
    <ligand>
        <name>substrate</name>
    </ligand>
</feature>